<organism evidence="2 3">
    <name type="scientific">Candidatus Blackburnbacteria bacterium RIFCSPHIGHO2_02_FULL_44_20</name>
    <dbReference type="NCBI Taxonomy" id="1797516"/>
    <lineage>
        <taxon>Bacteria</taxon>
        <taxon>Candidatus Blackburniibacteriota</taxon>
    </lineage>
</organism>
<reference evidence="2 3" key="1">
    <citation type="journal article" date="2016" name="Nat. Commun.">
        <title>Thousands of microbial genomes shed light on interconnected biogeochemical processes in an aquifer system.</title>
        <authorList>
            <person name="Anantharaman K."/>
            <person name="Brown C.T."/>
            <person name="Hug L.A."/>
            <person name="Sharon I."/>
            <person name="Castelle C.J."/>
            <person name="Probst A.J."/>
            <person name="Thomas B.C."/>
            <person name="Singh A."/>
            <person name="Wilkins M.J."/>
            <person name="Karaoz U."/>
            <person name="Brodie E.L."/>
            <person name="Williams K.H."/>
            <person name="Hubbard S.S."/>
            <person name="Banfield J.F."/>
        </authorList>
    </citation>
    <scope>NUCLEOTIDE SEQUENCE [LARGE SCALE GENOMIC DNA]</scope>
</reference>
<dbReference type="Pfam" id="PF00403">
    <property type="entry name" value="HMA"/>
    <property type="match status" value="1"/>
</dbReference>
<dbReference type="InterPro" id="IPR006121">
    <property type="entry name" value="HMA_dom"/>
</dbReference>
<dbReference type="Gene3D" id="3.30.70.100">
    <property type="match status" value="1"/>
</dbReference>
<comment type="caution">
    <text evidence="2">The sequence shown here is derived from an EMBL/GenBank/DDBJ whole genome shotgun (WGS) entry which is preliminary data.</text>
</comment>
<evidence type="ECO:0000259" key="1">
    <source>
        <dbReference type="PROSITE" id="PS50846"/>
    </source>
</evidence>
<dbReference type="AlphaFoldDB" id="A0A1G1VAH4"/>
<proteinExistence type="predicted"/>
<dbReference type="STRING" id="1797516.A3D26_01305"/>
<protein>
    <recommendedName>
        <fullName evidence="1">HMA domain-containing protein</fullName>
    </recommendedName>
</protein>
<dbReference type="Proteomes" id="UP000178319">
    <property type="component" value="Unassembled WGS sequence"/>
</dbReference>
<dbReference type="PROSITE" id="PS50846">
    <property type="entry name" value="HMA_2"/>
    <property type="match status" value="1"/>
</dbReference>
<dbReference type="InterPro" id="IPR036163">
    <property type="entry name" value="HMA_dom_sf"/>
</dbReference>
<evidence type="ECO:0000313" key="3">
    <source>
        <dbReference type="Proteomes" id="UP000178319"/>
    </source>
</evidence>
<gene>
    <name evidence="2" type="ORF">A3D26_01305</name>
</gene>
<accession>A0A1G1VAH4</accession>
<dbReference type="EMBL" id="MHBZ01000005">
    <property type="protein sequence ID" value="OGY12202.1"/>
    <property type="molecule type" value="Genomic_DNA"/>
</dbReference>
<dbReference type="GO" id="GO:0046872">
    <property type="term" value="F:metal ion binding"/>
    <property type="evidence" value="ECO:0007669"/>
    <property type="project" value="InterPro"/>
</dbReference>
<evidence type="ECO:0000313" key="2">
    <source>
        <dbReference type="EMBL" id="OGY12202.1"/>
    </source>
</evidence>
<feature type="domain" description="HMA" evidence="1">
    <location>
        <begin position="4"/>
        <end position="70"/>
    </location>
</feature>
<dbReference type="CDD" id="cd00371">
    <property type="entry name" value="HMA"/>
    <property type="match status" value="1"/>
</dbReference>
<dbReference type="SUPFAM" id="SSF55008">
    <property type="entry name" value="HMA, heavy metal-associated domain"/>
    <property type="match status" value="1"/>
</dbReference>
<name>A0A1G1VAH4_9BACT</name>
<sequence length="72" mass="7817">MAVTKKIFKIEGMDCPSCAMMVDDVLEEMPGVLSSKTNYAKSRTEVCFEEEKVASQDIASSIEQGGFTVTSS</sequence>